<gene>
    <name evidence="1" type="ORF">GO755_33610</name>
</gene>
<protein>
    <submittedName>
        <fullName evidence="1">Uncharacterized protein</fullName>
    </submittedName>
</protein>
<dbReference type="EMBL" id="WPIN01000019">
    <property type="protein sequence ID" value="MVM35013.1"/>
    <property type="molecule type" value="Genomic_DNA"/>
</dbReference>
<sequence>MLQLKLYPGELIGMLKFLHRNTAGYEQLPLDSQAVSVLVMGQYLAKWTPQRLAVWQQRRTDKEYSLSLPLPVALALYKDMQTAFLGHQQQSFLDKLDHAIINSPKPYAGVAFSLQLY</sequence>
<keyword evidence="2" id="KW-1185">Reference proteome</keyword>
<dbReference type="Proteomes" id="UP000436006">
    <property type="component" value="Unassembled WGS sequence"/>
</dbReference>
<dbReference type="RefSeq" id="WP_157589825.1">
    <property type="nucleotide sequence ID" value="NZ_WPIN01000019.1"/>
</dbReference>
<dbReference type="AlphaFoldDB" id="A0A7K1SMW3"/>
<reference evidence="1 2" key="1">
    <citation type="submission" date="2019-12" db="EMBL/GenBank/DDBJ databases">
        <title>Spirosoma sp. HMF4905 genome sequencing and assembly.</title>
        <authorList>
            <person name="Kang H."/>
            <person name="Cha I."/>
            <person name="Kim H."/>
            <person name="Joh K."/>
        </authorList>
    </citation>
    <scope>NUCLEOTIDE SEQUENCE [LARGE SCALE GENOMIC DNA]</scope>
    <source>
        <strain evidence="1 2">HMF4905</strain>
    </source>
</reference>
<evidence type="ECO:0000313" key="2">
    <source>
        <dbReference type="Proteomes" id="UP000436006"/>
    </source>
</evidence>
<evidence type="ECO:0000313" key="1">
    <source>
        <dbReference type="EMBL" id="MVM35013.1"/>
    </source>
</evidence>
<accession>A0A7K1SMW3</accession>
<comment type="caution">
    <text evidence="1">The sequence shown here is derived from an EMBL/GenBank/DDBJ whole genome shotgun (WGS) entry which is preliminary data.</text>
</comment>
<name>A0A7K1SMW3_9BACT</name>
<proteinExistence type="predicted"/>
<organism evidence="1 2">
    <name type="scientific">Spirosoma arboris</name>
    <dbReference type="NCBI Taxonomy" id="2682092"/>
    <lineage>
        <taxon>Bacteria</taxon>
        <taxon>Pseudomonadati</taxon>
        <taxon>Bacteroidota</taxon>
        <taxon>Cytophagia</taxon>
        <taxon>Cytophagales</taxon>
        <taxon>Cytophagaceae</taxon>
        <taxon>Spirosoma</taxon>
    </lineage>
</organism>